<evidence type="ECO:0000256" key="9">
    <source>
        <dbReference type="ARBA" id="ARBA00023316"/>
    </source>
</evidence>
<dbReference type="UniPathway" id="UPA00219"/>
<dbReference type="Gene3D" id="3.40.1390.10">
    <property type="entry name" value="MurE/MurF, N-terminal domain"/>
    <property type="match status" value="1"/>
</dbReference>
<evidence type="ECO:0000256" key="2">
    <source>
        <dbReference type="ARBA" id="ARBA00022598"/>
    </source>
</evidence>
<dbReference type="Pfam" id="PF08245">
    <property type="entry name" value="Mur_ligase_M"/>
    <property type="match status" value="1"/>
</dbReference>
<dbReference type="HAMAP" id="MF_02019">
    <property type="entry name" value="MurF"/>
    <property type="match status" value="1"/>
</dbReference>
<organism evidence="15 17">
    <name type="scientific">Alkalithermobacter thermoalcaliphilus JW-YL-7 = DSM 7308</name>
    <dbReference type="NCBI Taxonomy" id="1121328"/>
    <lineage>
        <taxon>Bacteria</taxon>
        <taxon>Bacillati</taxon>
        <taxon>Bacillota</taxon>
        <taxon>Clostridia</taxon>
        <taxon>Peptostreptococcales</taxon>
        <taxon>Tepidibacteraceae</taxon>
        <taxon>Alkalithermobacter</taxon>
    </lineage>
</organism>
<dbReference type="PATRIC" id="fig|1121328.3.peg.625"/>
<accession>A0A150FPP8</accession>
<evidence type="ECO:0000259" key="14">
    <source>
        <dbReference type="Pfam" id="PF08245"/>
    </source>
</evidence>
<reference evidence="15 17" key="1">
    <citation type="submission" date="2016-02" db="EMBL/GenBank/DDBJ databases">
        <title>Draft genome sequence for Clostridium paradoxum JW-YL-7.</title>
        <authorList>
            <person name="Utturkar S.M."/>
            <person name="Lancaster A."/>
            <person name="Poole F.L."/>
            <person name="Adams M.W."/>
            <person name="Brown S.D."/>
        </authorList>
    </citation>
    <scope>NUCLEOTIDE SEQUENCE [LARGE SCALE GENOMIC DNA]</scope>
    <source>
        <strain evidence="15 17">JW-YL-7</strain>
    </source>
</reference>
<proteinExistence type="inferred from homology"/>
<dbReference type="AlphaFoldDB" id="A0A150FPP8"/>
<dbReference type="EC" id="6.3.2.10" evidence="10 11"/>
<dbReference type="GO" id="GO:0005737">
    <property type="term" value="C:cytoplasm"/>
    <property type="evidence" value="ECO:0007669"/>
    <property type="project" value="UniProtKB-SubCell"/>
</dbReference>
<evidence type="ECO:0000256" key="8">
    <source>
        <dbReference type="ARBA" id="ARBA00023306"/>
    </source>
</evidence>
<keyword evidence="6 10" id="KW-0133">Cell shape</keyword>
<keyword evidence="7 10" id="KW-0573">Peptidoglycan synthesis</keyword>
<feature type="domain" description="Mur ligase central" evidence="14">
    <location>
        <begin position="112"/>
        <end position="298"/>
    </location>
</feature>
<dbReference type="GO" id="GO:0008360">
    <property type="term" value="P:regulation of cell shape"/>
    <property type="evidence" value="ECO:0007669"/>
    <property type="project" value="UniProtKB-KW"/>
</dbReference>
<keyword evidence="8 10" id="KW-0131">Cell cycle</keyword>
<sequence>MNPISIEEIVIATNGELIKGNGKDLVNNISIDSRKTKKKDMYIALIGEKFDGHDFIKDAYEKGANTFVIDKNHHIDLISEDINIIKVEDTTKAIGDIAKFYRDKFKIHYVGVTGSTGKTTTKDMIYAVLSSKYKTLKTEGNFNNHIGLPLTIFNLESYHEAAILEMGMSSFGEIEYLAEIARPHIAVISNIGFSHIENLGSREGILKAKLEITSQFSKDNILIINGDDEYLKTVKNKKVDYKIKSFGFNFDNDLKCIKYETNEDGTQFTVELYNKEYDFFTPARGKHNIYNAMAAILVGMELNLSIEEIKKGLLDYKATNMRLDIIKKGNIIIINDAYNASPDSMKAALDVLNEYKNNRKIAVLGDMLEMGEYSKQVHEIVGSFAKDKSDIIITVGNNSRYIGYKAIEEGFEKSNVYHFSTNEEVVELLEKIISDDDVVLVKGSRGMRMEKIVEALC</sequence>
<evidence type="ECO:0000256" key="10">
    <source>
        <dbReference type="HAMAP-Rule" id="MF_02019"/>
    </source>
</evidence>
<comment type="catalytic activity">
    <reaction evidence="10 11">
        <text>D-alanyl-D-alanine + UDP-N-acetyl-alpha-D-muramoyl-L-alanyl-gamma-D-glutamyl-meso-2,6-diaminopimelate + ATP = UDP-N-acetyl-alpha-D-muramoyl-L-alanyl-gamma-D-glutamyl-meso-2,6-diaminopimeloyl-D-alanyl-D-alanine + ADP + phosphate + H(+)</text>
        <dbReference type="Rhea" id="RHEA:28374"/>
        <dbReference type="ChEBI" id="CHEBI:15378"/>
        <dbReference type="ChEBI" id="CHEBI:30616"/>
        <dbReference type="ChEBI" id="CHEBI:43474"/>
        <dbReference type="ChEBI" id="CHEBI:57822"/>
        <dbReference type="ChEBI" id="CHEBI:61386"/>
        <dbReference type="ChEBI" id="CHEBI:83905"/>
        <dbReference type="ChEBI" id="CHEBI:456216"/>
        <dbReference type="EC" id="6.3.2.10"/>
    </reaction>
</comment>
<evidence type="ECO:0000259" key="12">
    <source>
        <dbReference type="Pfam" id="PF01225"/>
    </source>
</evidence>
<evidence type="ECO:0000313" key="15">
    <source>
        <dbReference type="EMBL" id="KXZ39546.1"/>
    </source>
</evidence>
<protein>
    <recommendedName>
        <fullName evidence="10 11">UDP-N-acetylmuramoyl-tripeptide--D-alanyl-D-alanine ligase</fullName>
        <ecNumber evidence="10 11">6.3.2.10</ecNumber>
    </recommendedName>
    <alternativeName>
        <fullName evidence="10">D-alanyl-D-alanine-adding enzyme</fullName>
    </alternativeName>
</protein>
<feature type="binding site" evidence="10">
    <location>
        <begin position="114"/>
        <end position="120"/>
    </location>
    <ligand>
        <name>ATP</name>
        <dbReference type="ChEBI" id="CHEBI:30616"/>
    </ligand>
</feature>
<keyword evidence="18" id="KW-1185">Reference proteome</keyword>
<dbReference type="Gene3D" id="3.90.190.20">
    <property type="entry name" value="Mur ligase, C-terminal domain"/>
    <property type="match status" value="1"/>
</dbReference>
<dbReference type="STRING" id="1121328.JWYL7_0621"/>
<evidence type="ECO:0000313" key="17">
    <source>
        <dbReference type="Proteomes" id="UP000092605"/>
    </source>
</evidence>
<dbReference type="Proteomes" id="UP000092605">
    <property type="component" value="Unassembled WGS sequence"/>
</dbReference>
<evidence type="ECO:0000256" key="3">
    <source>
        <dbReference type="ARBA" id="ARBA00022618"/>
    </source>
</evidence>
<comment type="pathway">
    <text evidence="10 11">Cell wall biogenesis; peptidoglycan biosynthesis.</text>
</comment>
<comment type="subcellular location">
    <subcellularLocation>
        <location evidence="10 11">Cytoplasm</location>
    </subcellularLocation>
</comment>
<evidence type="ECO:0000256" key="4">
    <source>
        <dbReference type="ARBA" id="ARBA00022741"/>
    </source>
</evidence>
<evidence type="ECO:0000256" key="11">
    <source>
        <dbReference type="RuleBase" id="RU004136"/>
    </source>
</evidence>
<dbReference type="EMBL" id="FRBG01000008">
    <property type="protein sequence ID" value="SHK98636.1"/>
    <property type="molecule type" value="Genomic_DNA"/>
</dbReference>
<comment type="caution">
    <text evidence="15">The sequence shown here is derived from an EMBL/GenBank/DDBJ whole genome shotgun (WGS) entry which is preliminary data.</text>
</comment>
<dbReference type="InterPro" id="IPR013221">
    <property type="entry name" value="Mur_ligase_cen"/>
</dbReference>
<dbReference type="InterPro" id="IPR004101">
    <property type="entry name" value="Mur_ligase_C"/>
</dbReference>
<evidence type="ECO:0000256" key="1">
    <source>
        <dbReference type="ARBA" id="ARBA00022490"/>
    </source>
</evidence>
<keyword evidence="4 10" id="KW-0547">Nucleotide-binding</keyword>
<dbReference type="NCBIfam" id="TIGR01143">
    <property type="entry name" value="murF"/>
    <property type="match status" value="1"/>
</dbReference>
<dbReference type="GO" id="GO:0005524">
    <property type="term" value="F:ATP binding"/>
    <property type="evidence" value="ECO:0007669"/>
    <property type="project" value="UniProtKB-UniRule"/>
</dbReference>
<dbReference type="Gene3D" id="3.40.1190.10">
    <property type="entry name" value="Mur-like, catalytic domain"/>
    <property type="match status" value="1"/>
</dbReference>
<evidence type="ECO:0000313" key="16">
    <source>
        <dbReference type="EMBL" id="SHK98636.1"/>
    </source>
</evidence>
<evidence type="ECO:0000256" key="5">
    <source>
        <dbReference type="ARBA" id="ARBA00022840"/>
    </source>
</evidence>
<reference evidence="16 18" key="2">
    <citation type="submission" date="2016-11" db="EMBL/GenBank/DDBJ databases">
        <authorList>
            <person name="Varghese N."/>
            <person name="Submissions S."/>
        </authorList>
    </citation>
    <scope>NUCLEOTIDE SEQUENCE [LARGE SCALE GENOMIC DNA]</scope>
    <source>
        <strain evidence="16 18">DSM 7308</strain>
    </source>
</reference>
<dbReference type="GO" id="GO:0071555">
    <property type="term" value="P:cell wall organization"/>
    <property type="evidence" value="ECO:0007669"/>
    <property type="project" value="UniProtKB-KW"/>
</dbReference>
<dbReference type="PANTHER" id="PTHR43024">
    <property type="entry name" value="UDP-N-ACETYLMURAMOYL-TRIPEPTIDE--D-ALANYL-D-ALANINE LIGASE"/>
    <property type="match status" value="1"/>
</dbReference>
<feature type="domain" description="Mur ligase C-terminal" evidence="13">
    <location>
        <begin position="321"/>
        <end position="445"/>
    </location>
</feature>
<keyword evidence="3 10" id="KW-0132">Cell division</keyword>
<dbReference type="InterPro" id="IPR000713">
    <property type="entry name" value="Mur_ligase_N"/>
</dbReference>
<dbReference type="GO" id="GO:0051301">
    <property type="term" value="P:cell division"/>
    <property type="evidence" value="ECO:0007669"/>
    <property type="project" value="UniProtKB-KW"/>
</dbReference>
<dbReference type="InterPro" id="IPR005863">
    <property type="entry name" value="UDP-N-AcMur_synth"/>
</dbReference>
<dbReference type="InterPro" id="IPR036565">
    <property type="entry name" value="Mur-like_cat_sf"/>
</dbReference>
<feature type="domain" description="Mur ligase N-terminal catalytic" evidence="12">
    <location>
        <begin position="26"/>
        <end position="101"/>
    </location>
</feature>
<keyword evidence="1 10" id="KW-0963">Cytoplasm</keyword>
<dbReference type="EMBL" id="LSFY01000001">
    <property type="protein sequence ID" value="KXZ39546.1"/>
    <property type="molecule type" value="Genomic_DNA"/>
</dbReference>
<dbReference type="Proteomes" id="UP000323392">
    <property type="component" value="Unassembled WGS sequence"/>
</dbReference>
<dbReference type="Pfam" id="PF01225">
    <property type="entry name" value="Mur_ligase"/>
    <property type="match status" value="1"/>
</dbReference>
<dbReference type="InterPro" id="IPR036615">
    <property type="entry name" value="Mur_ligase_C_dom_sf"/>
</dbReference>
<evidence type="ECO:0000313" key="18">
    <source>
        <dbReference type="Proteomes" id="UP000323392"/>
    </source>
</evidence>
<dbReference type="SUPFAM" id="SSF53623">
    <property type="entry name" value="MurD-like peptide ligases, catalytic domain"/>
    <property type="match status" value="1"/>
</dbReference>
<keyword evidence="9 10" id="KW-0961">Cell wall biogenesis/degradation</keyword>
<dbReference type="PANTHER" id="PTHR43024:SF1">
    <property type="entry name" value="UDP-N-ACETYLMURAMOYL-TRIPEPTIDE--D-ALANYL-D-ALANINE LIGASE"/>
    <property type="match status" value="1"/>
</dbReference>
<dbReference type="InterPro" id="IPR051046">
    <property type="entry name" value="MurCDEF_CellWall_CoF430Synth"/>
</dbReference>
<keyword evidence="2 10" id="KW-0436">Ligase</keyword>
<keyword evidence="5 10" id="KW-0067">ATP-binding</keyword>
<dbReference type="GO" id="GO:0047480">
    <property type="term" value="F:UDP-N-acetylmuramoyl-tripeptide-D-alanyl-D-alanine ligase activity"/>
    <property type="evidence" value="ECO:0007669"/>
    <property type="project" value="UniProtKB-UniRule"/>
</dbReference>
<gene>
    <name evidence="10" type="primary">murF</name>
    <name evidence="15" type="ORF">JWYL7_0621</name>
    <name evidence="16" type="ORF">SAMN05661008_01264</name>
</gene>
<name>A0A150FPP8_CLOPD</name>
<dbReference type="GO" id="GO:0009252">
    <property type="term" value="P:peptidoglycan biosynthetic process"/>
    <property type="evidence" value="ECO:0007669"/>
    <property type="project" value="UniProtKB-UniRule"/>
</dbReference>
<dbReference type="SUPFAM" id="SSF53244">
    <property type="entry name" value="MurD-like peptide ligases, peptide-binding domain"/>
    <property type="match status" value="1"/>
</dbReference>
<dbReference type="Pfam" id="PF02875">
    <property type="entry name" value="Mur_ligase_C"/>
    <property type="match status" value="1"/>
</dbReference>
<dbReference type="InterPro" id="IPR035911">
    <property type="entry name" value="MurE/MurF_N"/>
</dbReference>
<comment type="function">
    <text evidence="10 11">Involved in cell wall formation. Catalyzes the final step in the synthesis of UDP-N-acetylmuramoyl-pentapeptide, the precursor of murein.</text>
</comment>
<evidence type="ECO:0000256" key="6">
    <source>
        <dbReference type="ARBA" id="ARBA00022960"/>
    </source>
</evidence>
<dbReference type="RefSeq" id="WP_066068920.1">
    <property type="nucleotide sequence ID" value="NZ_FRBG01000008.1"/>
</dbReference>
<dbReference type="OrthoDB" id="9801978at2"/>
<dbReference type="SUPFAM" id="SSF63418">
    <property type="entry name" value="MurE/MurF N-terminal domain"/>
    <property type="match status" value="1"/>
</dbReference>
<comment type="similarity">
    <text evidence="10">Belongs to the MurCDEF family. MurF subfamily.</text>
</comment>
<evidence type="ECO:0000256" key="7">
    <source>
        <dbReference type="ARBA" id="ARBA00022984"/>
    </source>
</evidence>
<evidence type="ECO:0000259" key="13">
    <source>
        <dbReference type="Pfam" id="PF02875"/>
    </source>
</evidence>